<evidence type="ECO:0000313" key="2">
    <source>
        <dbReference type="Proteomes" id="UP000006911"/>
    </source>
</evidence>
<feature type="non-terminal residue" evidence="1">
    <location>
        <position position="34"/>
    </location>
</feature>
<keyword evidence="2" id="KW-1185">Reference proteome</keyword>
<dbReference type="HOGENOM" id="CLU_3379616_0_0_1"/>
<organism evidence="1 2">
    <name type="scientific">Tuber melanosporum (strain Mel28)</name>
    <name type="common">Perigord black truffle</name>
    <dbReference type="NCBI Taxonomy" id="656061"/>
    <lineage>
        <taxon>Eukaryota</taxon>
        <taxon>Fungi</taxon>
        <taxon>Dikarya</taxon>
        <taxon>Ascomycota</taxon>
        <taxon>Pezizomycotina</taxon>
        <taxon>Pezizomycetes</taxon>
        <taxon>Pezizales</taxon>
        <taxon>Tuberaceae</taxon>
        <taxon>Tuber</taxon>
    </lineage>
</organism>
<dbReference type="EMBL" id="FN430128">
    <property type="protein sequence ID" value="CAZ82373.1"/>
    <property type="molecule type" value="Genomic_DNA"/>
</dbReference>
<sequence>INECINERNHKLITESCLEHNDKEVRAALVLAYF</sequence>
<dbReference type="AlphaFoldDB" id="D5GCY0"/>
<gene>
    <name evidence="1" type="ORF">GSTUM_00000863001</name>
</gene>
<dbReference type="Proteomes" id="UP000006911">
    <property type="component" value="Unassembled WGS sequence"/>
</dbReference>
<accession>D5GCY0</accession>
<evidence type="ECO:0000313" key="1">
    <source>
        <dbReference type="EMBL" id="CAZ82373.1"/>
    </source>
</evidence>
<proteinExistence type="predicted"/>
<dbReference type="KEGG" id="tml:GSTUM_00000863001"/>
<dbReference type="GeneID" id="9183836"/>
<dbReference type="InParanoid" id="D5GCY0"/>
<name>D5GCY0_TUBMM</name>
<dbReference type="RefSeq" id="XP_002838182.1">
    <property type="nucleotide sequence ID" value="XM_002838136.1"/>
</dbReference>
<reference evidence="1 2" key="1">
    <citation type="journal article" date="2010" name="Nature">
        <title>Perigord black truffle genome uncovers evolutionary origins and mechanisms of symbiosis.</title>
        <authorList>
            <person name="Martin F."/>
            <person name="Kohler A."/>
            <person name="Murat C."/>
            <person name="Balestrini R."/>
            <person name="Coutinho P.M."/>
            <person name="Jaillon O."/>
            <person name="Montanini B."/>
            <person name="Morin E."/>
            <person name="Noel B."/>
            <person name="Percudani R."/>
            <person name="Porcel B."/>
            <person name="Rubini A."/>
            <person name="Amicucci A."/>
            <person name="Amselem J."/>
            <person name="Anthouard V."/>
            <person name="Arcioni S."/>
            <person name="Artiguenave F."/>
            <person name="Aury J.M."/>
            <person name="Ballario P."/>
            <person name="Bolchi A."/>
            <person name="Brenna A."/>
            <person name="Brun A."/>
            <person name="Buee M."/>
            <person name="Cantarel B."/>
            <person name="Chevalier G."/>
            <person name="Couloux A."/>
            <person name="Da Silva C."/>
            <person name="Denoeud F."/>
            <person name="Duplessis S."/>
            <person name="Ghignone S."/>
            <person name="Hilselberger B."/>
            <person name="Iotti M."/>
            <person name="Marcais B."/>
            <person name="Mello A."/>
            <person name="Miranda M."/>
            <person name="Pacioni G."/>
            <person name="Quesneville H."/>
            <person name="Riccioni C."/>
            <person name="Ruotolo R."/>
            <person name="Splivallo R."/>
            <person name="Stocchi V."/>
            <person name="Tisserant E."/>
            <person name="Viscomi A.R."/>
            <person name="Zambonelli A."/>
            <person name="Zampieri E."/>
            <person name="Henrissat B."/>
            <person name="Lebrun M.H."/>
            <person name="Paolocci F."/>
            <person name="Bonfante P."/>
            <person name="Ottonello S."/>
            <person name="Wincker P."/>
        </authorList>
    </citation>
    <scope>NUCLEOTIDE SEQUENCE [LARGE SCALE GENOMIC DNA]</scope>
    <source>
        <strain evidence="1 2">Mel28</strain>
    </source>
</reference>
<protein>
    <submittedName>
        <fullName evidence="1">(Perigord truffle) hypothetical protein</fullName>
    </submittedName>
</protein>